<dbReference type="InterPro" id="IPR050668">
    <property type="entry name" value="Cytochrome_b5"/>
</dbReference>
<dbReference type="InterPro" id="IPR001199">
    <property type="entry name" value="Cyt_B5-like_heme/steroid-bd"/>
</dbReference>
<dbReference type="OrthoDB" id="260519at2759"/>
<protein>
    <submittedName>
        <fullName evidence="8">Cytochrome b5</fullName>
    </submittedName>
</protein>
<organism evidence="8 9">
    <name type="scientific">Armadillidium nasatum</name>
    <dbReference type="NCBI Taxonomy" id="96803"/>
    <lineage>
        <taxon>Eukaryota</taxon>
        <taxon>Metazoa</taxon>
        <taxon>Ecdysozoa</taxon>
        <taxon>Arthropoda</taxon>
        <taxon>Crustacea</taxon>
        <taxon>Multicrustacea</taxon>
        <taxon>Malacostraca</taxon>
        <taxon>Eumalacostraca</taxon>
        <taxon>Peracarida</taxon>
        <taxon>Isopoda</taxon>
        <taxon>Oniscidea</taxon>
        <taxon>Crinocheta</taxon>
        <taxon>Armadillidiidae</taxon>
        <taxon>Armadillidium</taxon>
    </lineage>
</organism>
<evidence type="ECO:0000256" key="4">
    <source>
        <dbReference type="ARBA" id="ARBA00038168"/>
    </source>
</evidence>
<dbReference type="EMBL" id="SEYY01004058">
    <property type="protein sequence ID" value="KAB7503975.1"/>
    <property type="molecule type" value="Genomic_DNA"/>
</dbReference>
<evidence type="ECO:0000259" key="7">
    <source>
        <dbReference type="PROSITE" id="PS50255"/>
    </source>
</evidence>
<keyword evidence="3 5" id="KW-0408">Iron</keyword>
<reference evidence="8 9" key="1">
    <citation type="journal article" date="2019" name="PLoS Biol.">
        <title>Sex chromosomes control vertical transmission of feminizing Wolbachia symbionts in an isopod.</title>
        <authorList>
            <person name="Becking T."/>
            <person name="Chebbi M.A."/>
            <person name="Giraud I."/>
            <person name="Moumen B."/>
            <person name="Laverre T."/>
            <person name="Caubet Y."/>
            <person name="Peccoud J."/>
            <person name="Gilbert C."/>
            <person name="Cordaux R."/>
        </authorList>
    </citation>
    <scope>NUCLEOTIDE SEQUENCE [LARGE SCALE GENOMIC DNA]</scope>
    <source>
        <strain evidence="8">ANa2</strain>
        <tissue evidence="8">Whole body excluding digestive tract and cuticle</tissue>
    </source>
</reference>
<keyword evidence="2 5" id="KW-0479">Metal-binding</keyword>
<dbReference type="PRINTS" id="PR00363">
    <property type="entry name" value="CYTOCHROMEB5"/>
</dbReference>
<sequence length="144" mass="16397">MKNYLGRMPFIFSLQHEEVLELPEESLNDLNTKLAELSCDMPLSLPLPQEDEEDQEKEVDKGNKSTYLLNGRSLLYMMLHPFLQEHPGGEDVLLEYAGRDATISFRSVGHSGAALKAMEKYVIGILPDRQRLFPSDSQSRWSIV</sequence>
<evidence type="ECO:0000256" key="2">
    <source>
        <dbReference type="ARBA" id="ARBA00022723"/>
    </source>
</evidence>
<dbReference type="InterPro" id="IPR036400">
    <property type="entry name" value="Cyt_B5-like_heme/steroid_sf"/>
</dbReference>
<evidence type="ECO:0000313" key="9">
    <source>
        <dbReference type="Proteomes" id="UP000326759"/>
    </source>
</evidence>
<dbReference type="AlphaFoldDB" id="A0A5N5TFQ5"/>
<dbReference type="Proteomes" id="UP000326759">
    <property type="component" value="Unassembled WGS sequence"/>
</dbReference>
<name>A0A5N5TFQ5_9CRUS</name>
<feature type="region of interest" description="Disordered" evidence="6">
    <location>
        <begin position="42"/>
        <end position="63"/>
    </location>
</feature>
<dbReference type="GO" id="GO:0020037">
    <property type="term" value="F:heme binding"/>
    <property type="evidence" value="ECO:0007669"/>
    <property type="project" value="UniProtKB-UniRule"/>
</dbReference>
<dbReference type="PROSITE" id="PS50255">
    <property type="entry name" value="CYTOCHROME_B5_2"/>
    <property type="match status" value="1"/>
</dbReference>
<proteinExistence type="inferred from homology"/>
<evidence type="ECO:0000313" key="8">
    <source>
        <dbReference type="EMBL" id="KAB7503975.1"/>
    </source>
</evidence>
<evidence type="ECO:0000256" key="3">
    <source>
        <dbReference type="ARBA" id="ARBA00023004"/>
    </source>
</evidence>
<evidence type="ECO:0000256" key="6">
    <source>
        <dbReference type="SAM" id="MobiDB-lite"/>
    </source>
</evidence>
<dbReference type="InterPro" id="IPR018506">
    <property type="entry name" value="Cyt_B5_heme-BS"/>
</dbReference>
<comment type="similarity">
    <text evidence="4 5">Belongs to the cytochrome b5 family.</text>
</comment>
<dbReference type="PANTHER" id="PTHR19359">
    <property type="entry name" value="CYTOCHROME B5"/>
    <property type="match status" value="1"/>
</dbReference>
<dbReference type="Gene3D" id="3.10.120.10">
    <property type="entry name" value="Cytochrome b5-like heme/steroid binding domain"/>
    <property type="match status" value="1"/>
</dbReference>
<dbReference type="SUPFAM" id="SSF55856">
    <property type="entry name" value="Cytochrome b5-like heme/steroid binding domain"/>
    <property type="match status" value="1"/>
</dbReference>
<dbReference type="Pfam" id="PF00173">
    <property type="entry name" value="Cyt-b5"/>
    <property type="match status" value="1"/>
</dbReference>
<keyword evidence="9" id="KW-1185">Reference proteome</keyword>
<dbReference type="PANTHER" id="PTHR19359:SF41">
    <property type="entry name" value="GEO08203P1"/>
    <property type="match status" value="1"/>
</dbReference>
<dbReference type="GO" id="GO:0046872">
    <property type="term" value="F:metal ion binding"/>
    <property type="evidence" value="ECO:0007669"/>
    <property type="project" value="UniProtKB-UniRule"/>
</dbReference>
<evidence type="ECO:0000256" key="5">
    <source>
        <dbReference type="RuleBase" id="RU362121"/>
    </source>
</evidence>
<gene>
    <name evidence="8" type="primary">Cyt-b5_0</name>
    <name evidence="8" type="ORF">Anas_07572</name>
</gene>
<evidence type="ECO:0000256" key="1">
    <source>
        <dbReference type="ARBA" id="ARBA00022617"/>
    </source>
</evidence>
<feature type="domain" description="Cytochrome b5 heme-binding" evidence="7">
    <location>
        <begin position="47"/>
        <end position="127"/>
    </location>
</feature>
<dbReference type="SMART" id="SM01117">
    <property type="entry name" value="Cyt-b5"/>
    <property type="match status" value="1"/>
</dbReference>
<dbReference type="PROSITE" id="PS00191">
    <property type="entry name" value="CYTOCHROME_B5_1"/>
    <property type="match status" value="1"/>
</dbReference>
<dbReference type="GO" id="GO:0016020">
    <property type="term" value="C:membrane"/>
    <property type="evidence" value="ECO:0007669"/>
    <property type="project" value="TreeGrafter"/>
</dbReference>
<accession>A0A5N5TFQ5</accession>
<keyword evidence="1 5" id="KW-0349">Heme</keyword>
<comment type="caution">
    <text evidence="8">The sequence shown here is derived from an EMBL/GenBank/DDBJ whole genome shotgun (WGS) entry which is preliminary data.</text>
</comment>